<reference evidence="2 3" key="2">
    <citation type="journal article" date="2017" name="Front. Plant Sci.">
        <title>Gene Classification and Mining of Molecular Markers Useful in Red Clover (Trifolium pratense) Breeding.</title>
        <authorList>
            <person name="Istvanek J."/>
            <person name="Dluhosova J."/>
            <person name="Dluhos P."/>
            <person name="Patkova L."/>
            <person name="Nedelnik J."/>
            <person name="Repkova J."/>
        </authorList>
    </citation>
    <scope>NUCLEOTIDE SEQUENCE [LARGE SCALE GENOMIC DNA]</scope>
    <source>
        <strain evidence="3">cv. Tatra</strain>
        <tissue evidence="2">Young leaves</tissue>
    </source>
</reference>
<dbReference type="AlphaFoldDB" id="A0A2K3KK87"/>
<accession>A0A2K3KK87</accession>
<proteinExistence type="predicted"/>
<name>A0A2K3KK87_TRIPR</name>
<gene>
    <name evidence="2" type="ORF">L195_g055211</name>
</gene>
<evidence type="ECO:0000256" key="1">
    <source>
        <dbReference type="SAM" id="SignalP"/>
    </source>
</evidence>
<sequence length="82" mass="8696">MSKLKLMLSKLMLLLTMLRNLMLLLPMLCNGGGNAELIGSSSNPTLVNDEECVLSGAEFDDDGEGNGDDYIGGDDVIGAFDL</sequence>
<protein>
    <submittedName>
        <fullName evidence="2">Uncharacterized protein</fullName>
    </submittedName>
</protein>
<feature type="chain" id="PRO_5014431556" evidence="1">
    <location>
        <begin position="36"/>
        <end position="82"/>
    </location>
</feature>
<dbReference type="EMBL" id="ASHM01099665">
    <property type="protein sequence ID" value="PNX66663.1"/>
    <property type="molecule type" value="Genomic_DNA"/>
</dbReference>
<feature type="signal peptide" evidence="1">
    <location>
        <begin position="1"/>
        <end position="35"/>
    </location>
</feature>
<evidence type="ECO:0000313" key="3">
    <source>
        <dbReference type="Proteomes" id="UP000236291"/>
    </source>
</evidence>
<keyword evidence="1" id="KW-0732">Signal</keyword>
<evidence type="ECO:0000313" key="2">
    <source>
        <dbReference type="EMBL" id="PNX66663.1"/>
    </source>
</evidence>
<comment type="caution">
    <text evidence="2">The sequence shown here is derived from an EMBL/GenBank/DDBJ whole genome shotgun (WGS) entry which is preliminary data.</text>
</comment>
<reference evidence="2 3" key="1">
    <citation type="journal article" date="2014" name="Am. J. Bot.">
        <title>Genome assembly and annotation for red clover (Trifolium pratense; Fabaceae).</title>
        <authorList>
            <person name="Istvanek J."/>
            <person name="Jaros M."/>
            <person name="Krenek A."/>
            <person name="Repkova J."/>
        </authorList>
    </citation>
    <scope>NUCLEOTIDE SEQUENCE [LARGE SCALE GENOMIC DNA]</scope>
    <source>
        <strain evidence="3">cv. Tatra</strain>
        <tissue evidence="2">Young leaves</tissue>
    </source>
</reference>
<organism evidence="2 3">
    <name type="scientific">Trifolium pratense</name>
    <name type="common">Red clover</name>
    <dbReference type="NCBI Taxonomy" id="57577"/>
    <lineage>
        <taxon>Eukaryota</taxon>
        <taxon>Viridiplantae</taxon>
        <taxon>Streptophyta</taxon>
        <taxon>Embryophyta</taxon>
        <taxon>Tracheophyta</taxon>
        <taxon>Spermatophyta</taxon>
        <taxon>Magnoliopsida</taxon>
        <taxon>eudicotyledons</taxon>
        <taxon>Gunneridae</taxon>
        <taxon>Pentapetalae</taxon>
        <taxon>rosids</taxon>
        <taxon>fabids</taxon>
        <taxon>Fabales</taxon>
        <taxon>Fabaceae</taxon>
        <taxon>Papilionoideae</taxon>
        <taxon>50 kb inversion clade</taxon>
        <taxon>NPAAA clade</taxon>
        <taxon>Hologalegina</taxon>
        <taxon>IRL clade</taxon>
        <taxon>Trifolieae</taxon>
        <taxon>Trifolium</taxon>
    </lineage>
</organism>
<dbReference type="Proteomes" id="UP000236291">
    <property type="component" value="Unassembled WGS sequence"/>
</dbReference>